<keyword evidence="4" id="KW-0479">Metal-binding</keyword>
<dbReference type="Gene3D" id="3.30.160.60">
    <property type="entry name" value="Classic Zinc Finger"/>
    <property type="match status" value="1"/>
</dbReference>
<dbReference type="InterPro" id="IPR036236">
    <property type="entry name" value="Znf_C2H2_sf"/>
</dbReference>
<evidence type="ECO:0000256" key="8">
    <source>
        <dbReference type="ARBA" id="ARBA00023187"/>
    </source>
</evidence>
<dbReference type="KEGG" id="eiv:EIN_097970"/>
<keyword evidence="5" id="KW-0747">Spliceosome</keyword>
<keyword evidence="8" id="KW-0508">mRNA splicing</keyword>
<dbReference type="Pfam" id="PF12874">
    <property type="entry name" value="zf-met"/>
    <property type="match status" value="1"/>
</dbReference>
<dbReference type="PROSITE" id="PS50171">
    <property type="entry name" value="ZF_MATRIN"/>
    <property type="match status" value="1"/>
</dbReference>
<dbReference type="PANTHER" id="PTHR23205">
    <property type="entry name" value="SPLICING FACTOR 3A SUBUNIT 2"/>
    <property type="match status" value="1"/>
</dbReference>
<dbReference type="Gene3D" id="2.60.40.2690">
    <property type="match status" value="1"/>
</dbReference>
<organism evidence="11 12">
    <name type="scientific">Entamoeba invadens IP1</name>
    <dbReference type="NCBI Taxonomy" id="370355"/>
    <lineage>
        <taxon>Eukaryota</taxon>
        <taxon>Amoebozoa</taxon>
        <taxon>Evosea</taxon>
        <taxon>Archamoebae</taxon>
        <taxon>Mastigamoebida</taxon>
        <taxon>Entamoebidae</taxon>
        <taxon>Entamoeba</taxon>
    </lineage>
</organism>
<comment type="subcellular location">
    <subcellularLocation>
        <location evidence="1">Nucleus</location>
    </subcellularLocation>
</comment>
<dbReference type="InterPro" id="IPR031781">
    <property type="entry name" value="SF3A2_dom"/>
</dbReference>
<dbReference type="GO" id="GO:0071013">
    <property type="term" value="C:catalytic step 2 spliceosome"/>
    <property type="evidence" value="ECO:0007669"/>
    <property type="project" value="TreeGrafter"/>
</dbReference>
<dbReference type="OrthoDB" id="10250970at2759"/>
<dbReference type="Pfam" id="PF16835">
    <property type="entry name" value="SF3A2"/>
    <property type="match status" value="1"/>
</dbReference>
<proteinExistence type="inferred from homology"/>
<dbReference type="AlphaFoldDB" id="A0A0A1U0T2"/>
<dbReference type="SUPFAM" id="SSF57667">
    <property type="entry name" value="beta-beta-alpha zinc fingers"/>
    <property type="match status" value="1"/>
</dbReference>
<evidence type="ECO:0000313" key="11">
    <source>
        <dbReference type="EMBL" id="ELP87510.1"/>
    </source>
</evidence>
<dbReference type="InterPro" id="IPR000690">
    <property type="entry name" value="Matrin/U1-C_Znf_C2H2"/>
</dbReference>
<evidence type="ECO:0000256" key="3">
    <source>
        <dbReference type="ARBA" id="ARBA00022664"/>
    </source>
</evidence>
<dbReference type="GO" id="GO:0071004">
    <property type="term" value="C:U2-type prespliceosome"/>
    <property type="evidence" value="ECO:0007669"/>
    <property type="project" value="TreeGrafter"/>
</dbReference>
<dbReference type="EMBL" id="KB206860">
    <property type="protein sequence ID" value="ELP87510.1"/>
    <property type="molecule type" value="Genomic_DNA"/>
</dbReference>
<dbReference type="Proteomes" id="UP000014680">
    <property type="component" value="Unassembled WGS sequence"/>
</dbReference>
<dbReference type="InterPro" id="IPR003604">
    <property type="entry name" value="Matrin/U1-like-C_Znf_C2H2"/>
</dbReference>
<evidence type="ECO:0000256" key="7">
    <source>
        <dbReference type="ARBA" id="ARBA00022833"/>
    </source>
</evidence>
<keyword evidence="12" id="KW-1185">Reference proteome</keyword>
<evidence type="ECO:0000256" key="4">
    <source>
        <dbReference type="ARBA" id="ARBA00022723"/>
    </source>
</evidence>
<dbReference type="RefSeq" id="XP_004254281.1">
    <property type="nucleotide sequence ID" value="XM_004254233.1"/>
</dbReference>
<dbReference type="GO" id="GO:0008270">
    <property type="term" value="F:zinc ion binding"/>
    <property type="evidence" value="ECO:0007669"/>
    <property type="project" value="UniProtKB-KW"/>
</dbReference>
<dbReference type="InterPro" id="IPR013087">
    <property type="entry name" value="Znf_C2H2_type"/>
</dbReference>
<keyword evidence="7" id="KW-0862">Zinc</keyword>
<accession>A0A0A1U0T2</accession>
<keyword evidence="9" id="KW-0539">Nucleus</keyword>
<evidence type="ECO:0000256" key="1">
    <source>
        <dbReference type="ARBA" id="ARBA00004123"/>
    </source>
</evidence>
<evidence type="ECO:0000259" key="10">
    <source>
        <dbReference type="PROSITE" id="PS50171"/>
    </source>
</evidence>
<keyword evidence="6" id="KW-0863">Zinc-finger</keyword>
<dbReference type="SMART" id="SM01050">
    <property type="entry name" value="CactinC_cactus"/>
    <property type="match status" value="1"/>
</dbReference>
<comment type="similarity">
    <text evidence="2">Belongs to the SF3A2 family.</text>
</comment>
<evidence type="ECO:0000313" key="12">
    <source>
        <dbReference type="Proteomes" id="UP000014680"/>
    </source>
</evidence>
<dbReference type="GO" id="GO:0005686">
    <property type="term" value="C:U2 snRNP"/>
    <property type="evidence" value="ECO:0007669"/>
    <property type="project" value="TreeGrafter"/>
</dbReference>
<evidence type="ECO:0000256" key="2">
    <source>
        <dbReference type="ARBA" id="ARBA00008995"/>
    </source>
</evidence>
<dbReference type="GeneID" id="14886295"/>
<dbReference type="VEuPathDB" id="AmoebaDB:EIN_097970"/>
<gene>
    <name evidence="11" type="ORF">EIN_097970</name>
</gene>
<dbReference type="PANTHER" id="PTHR23205:SF0">
    <property type="entry name" value="SPLICING FACTOR 3A SUBUNIT 2"/>
    <property type="match status" value="1"/>
</dbReference>
<dbReference type="GO" id="GO:0000245">
    <property type="term" value="P:spliceosomal complex assembly"/>
    <property type="evidence" value="ECO:0007669"/>
    <property type="project" value="TreeGrafter"/>
</dbReference>
<protein>
    <submittedName>
        <fullName evidence="11">Splicing factor 3A subunit, putative</fullName>
    </submittedName>
</protein>
<dbReference type="SMART" id="SM00451">
    <property type="entry name" value="ZnF_U1"/>
    <property type="match status" value="1"/>
</dbReference>
<keyword evidence="3" id="KW-0507">mRNA processing</keyword>
<dbReference type="InterPro" id="IPR052092">
    <property type="entry name" value="SF3A2"/>
</dbReference>
<evidence type="ECO:0000256" key="5">
    <source>
        <dbReference type="ARBA" id="ARBA00022728"/>
    </source>
</evidence>
<evidence type="ECO:0000256" key="9">
    <source>
        <dbReference type="ARBA" id="ARBA00023242"/>
    </source>
</evidence>
<reference evidence="11 12" key="1">
    <citation type="submission" date="2012-10" db="EMBL/GenBank/DDBJ databases">
        <authorList>
            <person name="Zafar N."/>
            <person name="Inman J."/>
            <person name="Hall N."/>
            <person name="Lorenzi H."/>
            <person name="Caler E."/>
        </authorList>
    </citation>
    <scope>NUCLEOTIDE SEQUENCE [LARGE SCALE GENOMIC DNA]</scope>
    <source>
        <strain evidence="11 12">IP1</strain>
    </source>
</reference>
<evidence type="ECO:0000256" key="6">
    <source>
        <dbReference type="ARBA" id="ARBA00022771"/>
    </source>
</evidence>
<feature type="domain" description="Matrin-type" evidence="10">
    <location>
        <begin position="53"/>
        <end position="83"/>
    </location>
</feature>
<sequence length="216" mass="24215">MFGREHGSRPGAGGLASAAETAVARKERLKQLALEKIDLSKDPYFHKTHTGSYECRLCLTIHVSEANYLAHTQGKRHQQNLKARELKDAKDRGVPLKSTTKVVPKIKYFEKIGTPGYSLTKQIDSTTGKKSIYVVVSYPQIANDVVPLFRVMGSFEQHVEPCDNAFQYLVIAAEPYNTIAFKIPNNELQTDQTTGKCGETTWDNITKTYTVKITYI</sequence>
<dbReference type="OMA" id="EFWIQIM"/>
<name>A0A0A1U0T2_ENTIV</name>
<dbReference type="GO" id="GO:0003676">
    <property type="term" value="F:nucleic acid binding"/>
    <property type="evidence" value="ECO:0007669"/>
    <property type="project" value="InterPro"/>
</dbReference>